<dbReference type="PANTHER" id="PTHR24305">
    <property type="entry name" value="CYTOCHROME P450"/>
    <property type="match status" value="1"/>
</dbReference>
<comment type="cofactor">
    <cofactor evidence="1 9">
        <name>heme</name>
        <dbReference type="ChEBI" id="CHEBI:30413"/>
    </cofactor>
</comment>
<dbReference type="InterPro" id="IPR002401">
    <property type="entry name" value="Cyt_P450_E_grp-I"/>
</dbReference>
<dbReference type="InterPro" id="IPR036396">
    <property type="entry name" value="Cyt_P450_sf"/>
</dbReference>
<evidence type="ECO:0000256" key="10">
    <source>
        <dbReference type="RuleBase" id="RU000461"/>
    </source>
</evidence>
<keyword evidence="8 10" id="KW-0503">Monooxygenase</keyword>
<dbReference type="PANTHER" id="PTHR24305:SF166">
    <property type="entry name" value="CYTOCHROME P450 12A4, MITOCHONDRIAL-RELATED"/>
    <property type="match status" value="1"/>
</dbReference>
<dbReference type="EMBL" id="KN840838">
    <property type="protein sequence ID" value="KIP01271.1"/>
    <property type="molecule type" value="Genomic_DNA"/>
</dbReference>
<dbReference type="AlphaFoldDB" id="A0A0C3RPB4"/>
<evidence type="ECO:0000256" key="1">
    <source>
        <dbReference type="ARBA" id="ARBA00001971"/>
    </source>
</evidence>
<comment type="pathway">
    <text evidence="2">Secondary metabolite biosynthesis.</text>
</comment>
<name>A0A0C3RPB4_PHLG1</name>
<dbReference type="PRINTS" id="PR00385">
    <property type="entry name" value="P450"/>
</dbReference>
<dbReference type="InterPro" id="IPR001128">
    <property type="entry name" value="Cyt_P450"/>
</dbReference>
<reference evidence="12 13" key="1">
    <citation type="journal article" date="2014" name="PLoS Genet.">
        <title>Analysis of the Phlebiopsis gigantea genome, transcriptome and secretome provides insight into its pioneer colonization strategies of wood.</title>
        <authorList>
            <person name="Hori C."/>
            <person name="Ishida T."/>
            <person name="Igarashi K."/>
            <person name="Samejima M."/>
            <person name="Suzuki H."/>
            <person name="Master E."/>
            <person name="Ferreira P."/>
            <person name="Ruiz-Duenas F.J."/>
            <person name="Held B."/>
            <person name="Canessa P."/>
            <person name="Larrondo L.F."/>
            <person name="Schmoll M."/>
            <person name="Druzhinina I.S."/>
            <person name="Kubicek C.P."/>
            <person name="Gaskell J.A."/>
            <person name="Kersten P."/>
            <person name="St John F."/>
            <person name="Glasner J."/>
            <person name="Sabat G."/>
            <person name="Splinter BonDurant S."/>
            <person name="Syed K."/>
            <person name="Yadav J."/>
            <person name="Mgbeahuruike A.C."/>
            <person name="Kovalchuk A."/>
            <person name="Asiegbu F.O."/>
            <person name="Lackner G."/>
            <person name="Hoffmeister D."/>
            <person name="Rencoret J."/>
            <person name="Gutierrez A."/>
            <person name="Sun H."/>
            <person name="Lindquist E."/>
            <person name="Barry K."/>
            <person name="Riley R."/>
            <person name="Grigoriev I.V."/>
            <person name="Henrissat B."/>
            <person name="Kues U."/>
            <person name="Berka R.M."/>
            <person name="Martinez A.T."/>
            <person name="Covert S.F."/>
            <person name="Blanchette R.A."/>
            <person name="Cullen D."/>
        </authorList>
    </citation>
    <scope>NUCLEOTIDE SEQUENCE [LARGE SCALE GENOMIC DNA]</scope>
    <source>
        <strain evidence="12 13">11061_1 CR5-6</strain>
    </source>
</reference>
<dbReference type="InterPro" id="IPR017972">
    <property type="entry name" value="Cyt_P450_CS"/>
</dbReference>
<accession>A0A0C3RPB4</accession>
<evidence type="ECO:0008006" key="14">
    <source>
        <dbReference type="Google" id="ProtNLM"/>
    </source>
</evidence>
<dbReference type="SUPFAM" id="SSF48264">
    <property type="entry name" value="Cytochrome P450"/>
    <property type="match status" value="1"/>
</dbReference>
<evidence type="ECO:0000256" key="11">
    <source>
        <dbReference type="SAM" id="Phobius"/>
    </source>
</evidence>
<dbReference type="PRINTS" id="PR00463">
    <property type="entry name" value="EP450I"/>
</dbReference>
<evidence type="ECO:0000313" key="13">
    <source>
        <dbReference type="Proteomes" id="UP000053257"/>
    </source>
</evidence>
<dbReference type="Gene3D" id="1.10.630.10">
    <property type="entry name" value="Cytochrome P450"/>
    <property type="match status" value="1"/>
</dbReference>
<keyword evidence="6 10" id="KW-0560">Oxidoreductase</keyword>
<feature type="transmembrane region" description="Helical" evidence="11">
    <location>
        <begin position="6"/>
        <end position="25"/>
    </location>
</feature>
<dbReference type="GO" id="GO:0020037">
    <property type="term" value="F:heme binding"/>
    <property type="evidence" value="ECO:0007669"/>
    <property type="project" value="InterPro"/>
</dbReference>
<comment type="similarity">
    <text evidence="3 10">Belongs to the cytochrome P450 family.</text>
</comment>
<dbReference type="OrthoDB" id="1470350at2759"/>
<keyword evidence="11" id="KW-0472">Membrane</keyword>
<keyword evidence="5 9" id="KW-0479">Metal-binding</keyword>
<dbReference type="InterPro" id="IPR050121">
    <property type="entry name" value="Cytochrome_P450_monoxygenase"/>
</dbReference>
<protein>
    <recommendedName>
        <fullName evidence="14">Cytochrome P450</fullName>
    </recommendedName>
</protein>
<gene>
    <name evidence="12" type="ORF">PHLGIDRAFT_123499</name>
</gene>
<evidence type="ECO:0000256" key="9">
    <source>
        <dbReference type="PIRSR" id="PIRSR602401-1"/>
    </source>
</evidence>
<evidence type="ECO:0000256" key="7">
    <source>
        <dbReference type="ARBA" id="ARBA00023004"/>
    </source>
</evidence>
<dbReference type="Pfam" id="PF00067">
    <property type="entry name" value="p450"/>
    <property type="match status" value="1"/>
</dbReference>
<evidence type="ECO:0000313" key="12">
    <source>
        <dbReference type="EMBL" id="KIP01271.1"/>
    </source>
</evidence>
<evidence type="ECO:0000256" key="6">
    <source>
        <dbReference type="ARBA" id="ARBA00023002"/>
    </source>
</evidence>
<keyword evidence="13" id="KW-1185">Reference proteome</keyword>
<feature type="binding site" description="axial binding residue" evidence="9">
    <location>
        <position position="433"/>
    </location>
    <ligand>
        <name>heme</name>
        <dbReference type="ChEBI" id="CHEBI:30413"/>
    </ligand>
    <ligandPart>
        <name>Fe</name>
        <dbReference type="ChEBI" id="CHEBI:18248"/>
    </ligandPart>
</feature>
<keyword evidence="7 9" id="KW-0408">Iron</keyword>
<proteinExistence type="inferred from homology"/>
<evidence type="ECO:0000256" key="2">
    <source>
        <dbReference type="ARBA" id="ARBA00005179"/>
    </source>
</evidence>
<evidence type="ECO:0000256" key="4">
    <source>
        <dbReference type="ARBA" id="ARBA00022617"/>
    </source>
</evidence>
<evidence type="ECO:0000256" key="3">
    <source>
        <dbReference type="ARBA" id="ARBA00010617"/>
    </source>
</evidence>
<dbReference type="GO" id="GO:0005506">
    <property type="term" value="F:iron ion binding"/>
    <property type="evidence" value="ECO:0007669"/>
    <property type="project" value="InterPro"/>
</dbReference>
<keyword evidence="11" id="KW-1133">Transmembrane helix</keyword>
<dbReference type="GO" id="GO:0004497">
    <property type="term" value="F:monooxygenase activity"/>
    <property type="evidence" value="ECO:0007669"/>
    <property type="project" value="UniProtKB-KW"/>
</dbReference>
<dbReference type="PROSITE" id="PS00086">
    <property type="entry name" value="CYTOCHROME_P450"/>
    <property type="match status" value="1"/>
</dbReference>
<organism evidence="12 13">
    <name type="scientific">Phlebiopsis gigantea (strain 11061_1 CR5-6)</name>
    <name type="common">White-rot fungus</name>
    <name type="synonym">Peniophora gigantea</name>
    <dbReference type="NCBI Taxonomy" id="745531"/>
    <lineage>
        <taxon>Eukaryota</taxon>
        <taxon>Fungi</taxon>
        <taxon>Dikarya</taxon>
        <taxon>Basidiomycota</taxon>
        <taxon>Agaricomycotina</taxon>
        <taxon>Agaricomycetes</taxon>
        <taxon>Polyporales</taxon>
        <taxon>Phanerochaetaceae</taxon>
        <taxon>Phlebiopsis</taxon>
    </lineage>
</organism>
<sequence length="443" mass="50134">MDSTTFSVTVAAFAVVLLLRLYYVWLTHHSISHIRGPETGSKLLGNIREIAYQENVGDLDWKWLAEYGTAWRLRGPLLTNILVLAAAKALQHVLQTAGYKYPKTTQNIITIFNITGRSILWAPTGDIHARHRRVMNPAFSTPQLRSFLPLFRRGAGKLTQLWKDQLFAQAPQGTTMSVTNCLARTTLDVIGEAAFDFDFGALDQSDNEVSKAYDNMFADSQLHPSVLNQLFQATWSYLPQLLLYYVRYLPTREYARYRQTLRVISSVSQQLIRAKSQDAAADDASARDIMSILVRANASEDARVRLSAGEMAAQMSAMMLAGHETAANTLAWLLWELARHPACQDRLRAEIAGRRREAVLEETLRYHPIAFHIFRVADQDDVIPLAEDRLPSLWGDDAQEWNPERFLERNAEKQVKVGMFANLMTFSAGVRSCIGWRFAVIEQ</sequence>
<dbReference type="GO" id="GO:0016705">
    <property type="term" value="F:oxidoreductase activity, acting on paired donors, with incorporation or reduction of molecular oxygen"/>
    <property type="evidence" value="ECO:0007669"/>
    <property type="project" value="InterPro"/>
</dbReference>
<dbReference type="STRING" id="745531.A0A0C3RPB4"/>
<evidence type="ECO:0000256" key="5">
    <source>
        <dbReference type="ARBA" id="ARBA00022723"/>
    </source>
</evidence>
<keyword evidence="4 9" id="KW-0349">Heme</keyword>
<dbReference type="HOGENOM" id="CLU_001570_5_11_1"/>
<dbReference type="Proteomes" id="UP000053257">
    <property type="component" value="Unassembled WGS sequence"/>
</dbReference>
<evidence type="ECO:0000256" key="8">
    <source>
        <dbReference type="ARBA" id="ARBA00023033"/>
    </source>
</evidence>
<keyword evidence="11" id="KW-0812">Transmembrane</keyword>